<keyword evidence="8" id="KW-0808">Transferase</keyword>
<keyword evidence="15" id="KW-0675">Receptor</keyword>
<keyword evidence="14" id="KW-0843">Virulence</keyword>
<dbReference type="Proteomes" id="UP000317078">
    <property type="component" value="Unassembled WGS sequence"/>
</dbReference>
<dbReference type="Gene3D" id="6.10.340.10">
    <property type="match status" value="1"/>
</dbReference>
<dbReference type="GO" id="GO:0004673">
    <property type="term" value="F:protein histidine kinase activity"/>
    <property type="evidence" value="ECO:0007669"/>
    <property type="project" value="UniProtKB-EC"/>
</dbReference>
<evidence type="ECO:0000256" key="15">
    <source>
        <dbReference type="ARBA" id="ARBA00023170"/>
    </source>
</evidence>
<dbReference type="GO" id="GO:0005524">
    <property type="term" value="F:ATP binding"/>
    <property type="evidence" value="ECO:0007669"/>
    <property type="project" value="UniProtKB-KW"/>
</dbReference>
<keyword evidence="4" id="KW-0597">Phosphoprotein</keyword>
<feature type="domain" description="PAS" evidence="16">
    <location>
        <begin position="551"/>
        <end position="609"/>
    </location>
</feature>
<evidence type="ECO:0000256" key="12">
    <source>
        <dbReference type="ARBA" id="ARBA00022840"/>
    </source>
</evidence>
<dbReference type="InterPro" id="IPR035965">
    <property type="entry name" value="PAS-like_dom_sf"/>
</dbReference>
<keyword evidence="5" id="KW-0716">Sensory transduction</keyword>
<evidence type="ECO:0000256" key="9">
    <source>
        <dbReference type="ARBA" id="ARBA00022737"/>
    </source>
</evidence>
<dbReference type="InterPro" id="IPR000014">
    <property type="entry name" value="PAS"/>
</dbReference>
<evidence type="ECO:0000256" key="10">
    <source>
        <dbReference type="ARBA" id="ARBA00022741"/>
    </source>
</evidence>
<dbReference type="InterPro" id="IPR000700">
    <property type="entry name" value="PAS-assoc_C"/>
</dbReference>
<keyword evidence="10" id="KW-0547">Nucleotide-binding</keyword>
<evidence type="ECO:0000256" key="5">
    <source>
        <dbReference type="ARBA" id="ARBA00022606"/>
    </source>
</evidence>
<keyword evidence="11" id="KW-0418">Kinase</keyword>
<dbReference type="Pfam" id="PF07536">
    <property type="entry name" value="HWE_HK"/>
    <property type="match status" value="1"/>
</dbReference>
<dbReference type="Pfam" id="PF08448">
    <property type="entry name" value="PAS_4"/>
    <property type="match status" value="2"/>
</dbReference>
<dbReference type="SMART" id="SM00086">
    <property type="entry name" value="PAC"/>
    <property type="match status" value="2"/>
</dbReference>
<dbReference type="SMART" id="SM00911">
    <property type="entry name" value="HWE_HK"/>
    <property type="match status" value="1"/>
</dbReference>
<dbReference type="PROSITE" id="PS50112">
    <property type="entry name" value="PAS"/>
    <property type="match status" value="1"/>
</dbReference>
<organism evidence="18 19">
    <name type="scientific">Muricoccus nepalensis</name>
    <dbReference type="NCBI Taxonomy" id="1854500"/>
    <lineage>
        <taxon>Bacteria</taxon>
        <taxon>Pseudomonadati</taxon>
        <taxon>Pseudomonadota</taxon>
        <taxon>Alphaproteobacteria</taxon>
        <taxon>Acetobacterales</taxon>
        <taxon>Roseomonadaceae</taxon>
        <taxon>Muricoccus</taxon>
    </lineage>
</organism>
<dbReference type="GO" id="GO:0009881">
    <property type="term" value="F:photoreceptor activity"/>
    <property type="evidence" value="ECO:0007669"/>
    <property type="project" value="UniProtKB-KW"/>
</dbReference>
<dbReference type="SMART" id="SM00091">
    <property type="entry name" value="PAS"/>
    <property type="match status" value="2"/>
</dbReference>
<name>A0A502EYV2_9PROT</name>
<dbReference type="Gene3D" id="3.30.565.10">
    <property type="entry name" value="Histidine kinase-like ATPase, C-terminal domain"/>
    <property type="match status" value="1"/>
</dbReference>
<reference evidence="18 19" key="1">
    <citation type="journal article" date="2019" name="Environ. Microbiol.">
        <title>Species interactions and distinct microbial communities in high Arctic permafrost affected cryosols are associated with the CH4 and CO2 gas fluxes.</title>
        <authorList>
            <person name="Altshuler I."/>
            <person name="Hamel J."/>
            <person name="Turney S."/>
            <person name="Magnuson E."/>
            <person name="Levesque R."/>
            <person name="Greer C."/>
            <person name="Whyte L.G."/>
        </authorList>
    </citation>
    <scope>NUCLEOTIDE SEQUENCE [LARGE SCALE GENOMIC DNA]</scope>
    <source>
        <strain evidence="18 19">S9.3B</strain>
    </source>
</reference>
<keyword evidence="3" id="KW-0600">Photoreceptor protein</keyword>
<dbReference type="InterPro" id="IPR036890">
    <property type="entry name" value="HATPase_C_sf"/>
</dbReference>
<dbReference type="NCBIfam" id="TIGR00229">
    <property type="entry name" value="sensory_box"/>
    <property type="match status" value="2"/>
</dbReference>
<dbReference type="PROSITE" id="PS50113">
    <property type="entry name" value="PAC"/>
    <property type="match status" value="2"/>
</dbReference>
<dbReference type="OrthoDB" id="9812260at2"/>
<dbReference type="SUPFAM" id="SSF55785">
    <property type="entry name" value="PYP-like sensor domain (PAS domain)"/>
    <property type="match status" value="2"/>
</dbReference>
<keyword evidence="7" id="KW-0288">FMN</keyword>
<evidence type="ECO:0000256" key="4">
    <source>
        <dbReference type="ARBA" id="ARBA00022553"/>
    </source>
</evidence>
<protein>
    <recommendedName>
        <fullName evidence="2">histidine kinase</fullName>
        <ecNumber evidence="2">2.7.13.3</ecNumber>
    </recommendedName>
</protein>
<dbReference type="PANTHER" id="PTHR41523:SF8">
    <property type="entry name" value="ETHYLENE RESPONSE SENSOR PROTEIN"/>
    <property type="match status" value="1"/>
</dbReference>
<dbReference type="EMBL" id="RCZP01000064">
    <property type="protein sequence ID" value="TPG41869.1"/>
    <property type="molecule type" value="Genomic_DNA"/>
</dbReference>
<evidence type="ECO:0000256" key="6">
    <source>
        <dbReference type="ARBA" id="ARBA00022630"/>
    </source>
</evidence>
<comment type="catalytic activity">
    <reaction evidence="1">
        <text>ATP + protein L-histidine = ADP + protein N-phospho-L-histidine.</text>
        <dbReference type="EC" id="2.7.13.3"/>
    </reaction>
</comment>
<evidence type="ECO:0000256" key="3">
    <source>
        <dbReference type="ARBA" id="ARBA00022543"/>
    </source>
</evidence>
<dbReference type="InterPro" id="IPR013656">
    <property type="entry name" value="PAS_4"/>
</dbReference>
<evidence type="ECO:0000259" key="17">
    <source>
        <dbReference type="PROSITE" id="PS50113"/>
    </source>
</evidence>
<evidence type="ECO:0000256" key="14">
    <source>
        <dbReference type="ARBA" id="ARBA00023026"/>
    </source>
</evidence>
<dbReference type="CDD" id="cd00130">
    <property type="entry name" value="PAS"/>
    <property type="match status" value="2"/>
</dbReference>
<dbReference type="PANTHER" id="PTHR41523">
    <property type="entry name" value="TWO-COMPONENT SYSTEM SENSOR PROTEIN"/>
    <property type="match status" value="1"/>
</dbReference>
<keyword evidence="9" id="KW-0677">Repeat</keyword>
<keyword evidence="19" id="KW-1185">Reference proteome</keyword>
<evidence type="ECO:0000256" key="8">
    <source>
        <dbReference type="ARBA" id="ARBA00022679"/>
    </source>
</evidence>
<evidence type="ECO:0000313" key="19">
    <source>
        <dbReference type="Proteomes" id="UP000317078"/>
    </source>
</evidence>
<evidence type="ECO:0000259" key="16">
    <source>
        <dbReference type="PROSITE" id="PS50112"/>
    </source>
</evidence>
<evidence type="ECO:0000256" key="7">
    <source>
        <dbReference type="ARBA" id="ARBA00022643"/>
    </source>
</evidence>
<evidence type="ECO:0000256" key="2">
    <source>
        <dbReference type="ARBA" id="ARBA00012438"/>
    </source>
</evidence>
<dbReference type="AlphaFoldDB" id="A0A502EYV2"/>
<keyword evidence="13" id="KW-0157">Chromophore</keyword>
<proteinExistence type="predicted"/>
<dbReference type="InterPro" id="IPR001610">
    <property type="entry name" value="PAC"/>
</dbReference>
<dbReference type="InterPro" id="IPR011102">
    <property type="entry name" value="Sig_transdc_His_kinase_HWE"/>
</dbReference>
<gene>
    <name evidence="18" type="ORF">EAH89_28510</name>
</gene>
<dbReference type="EC" id="2.7.13.3" evidence="2"/>
<evidence type="ECO:0000256" key="11">
    <source>
        <dbReference type="ARBA" id="ARBA00022777"/>
    </source>
</evidence>
<comment type="caution">
    <text evidence="18">The sequence shown here is derived from an EMBL/GenBank/DDBJ whole genome shotgun (WGS) entry which is preliminary data.</text>
</comment>
<accession>A0A502EYV2</accession>
<keyword evidence="6" id="KW-0285">Flavoprotein</keyword>
<feature type="domain" description="PAC" evidence="17">
    <location>
        <begin position="626"/>
        <end position="678"/>
    </location>
</feature>
<evidence type="ECO:0000256" key="1">
    <source>
        <dbReference type="ARBA" id="ARBA00000085"/>
    </source>
</evidence>
<sequence length="891" mass="95116">MPEVGTKRHRLRFRVLLATTFAVLALGAAGTAALLAQRETTAALREDAGADLAEAARGLAELLDRGLFERWRDVQVAAALGAALRDPASSSEAKRTELRRLRETFPDYALVMFVSPEGRVVASDSGLVEGVDVSRREYFLGGREGPFAGDVHDAILLRGLVKRLGQPGPRPQGTAIPTGPGEPPRFVDVATPVRGSDGALIGVMAAHLFWEWAEDVEASVLGPLRARRPGAEGFIIAADGSVLLGPAPWRGGRLTPVEGSAGVSALQQIVATANKERSHGHGAGYWPDPGRVGARVAGSAEFIAGWAPTGGHGGYGGLGWTVVARQEAETALAPARQLRNRILLWGAAAAVAAALLGWMLANRLARPIEALAGFSASLDNDEAGRPRSSRSAGSVARTLEEAALTGALSGLAADRDVAAANFGRAREKQLESEAFLRSVLDASTDCLKVVSLDGRLEFMNANGCLLMEIDNFEAVRGSQWASLWPEQTRERVRQALATAAAGGEERFEAFCPTAKGAPRWWDVAIAPVRDPAGQIVRAVCVARDITARQETDERLQLIVESAKDYAIFTTDHENRIVDWLAGAEAVFGWAANEVVGHDAALLHAPEERETRLALEGMEVAQAAESVPNSGWHVRKDGQRVFIDGRVTALRDPSGALRGYLRIGQDVSDRRAAEERSVLLMREVDHRAKNALAVVSAALRLTRAPDLQTYIRVIEGRVAALARAQTLLAQDRWTGADLGALLRGELVPFLNSGRKGGPWVEMDGPTVVLPASAAQPLAMVVHELATNALKYGALSSPNGSVSITWRLEGGPQGILRLLWTERGGPMISVRPQRRGFGSRVLEGTVRDQLGGAVSVNWHEAGLSCELAVPLVRRSLSDGEPTAHEGRHPEPTP</sequence>
<keyword evidence="12" id="KW-0067">ATP-binding</keyword>
<dbReference type="Gene3D" id="3.30.450.20">
    <property type="entry name" value="PAS domain"/>
    <property type="match status" value="3"/>
</dbReference>
<feature type="domain" description="PAC" evidence="17">
    <location>
        <begin position="501"/>
        <end position="557"/>
    </location>
</feature>
<evidence type="ECO:0000313" key="18">
    <source>
        <dbReference type="EMBL" id="TPG41869.1"/>
    </source>
</evidence>
<evidence type="ECO:0000256" key="13">
    <source>
        <dbReference type="ARBA" id="ARBA00022991"/>
    </source>
</evidence>